<evidence type="ECO:0000313" key="2">
    <source>
        <dbReference type="Proteomes" id="UP000076761"/>
    </source>
</evidence>
<name>A0A165WCQ7_9AGAM</name>
<evidence type="ECO:0000313" key="1">
    <source>
        <dbReference type="EMBL" id="KZT30990.1"/>
    </source>
</evidence>
<accession>A0A165WCQ7</accession>
<dbReference type="OrthoDB" id="3231406at2759"/>
<dbReference type="STRING" id="1314782.A0A165WCQ7"/>
<organism evidence="1 2">
    <name type="scientific">Neolentinus lepideus HHB14362 ss-1</name>
    <dbReference type="NCBI Taxonomy" id="1314782"/>
    <lineage>
        <taxon>Eukaryota</taxon>
        <taxon>Fungi</taxon>
        <taxon>Dikarya</taxon>
        <taxon>Basidiomycota</taxon>
        <taxon>Agaricomycotina</taxon>
        <taxon>Agaricomycetes</taxon>
        <taxon>Gloeophyllales</taxon>
        <taxon>Gloeophyllaceae</taxon>
        <taxon>Neolentinus</taxon>
    </lineage>
</organism>
<dbReference type="AlphaFoldDB" id="A0A165WCQ7"/>
<dbReference type="InParanoid" id="A0A165WCQ7"/>
<proteinExistence type="predicted"/>
<gene>
    <name evidence="1" type="ORF">NEOLEDRAFT_1042698</name>
</gene>
<sequence length="582" mass="66547">PPPLPRRQHRSLDRIARCPKAVYVDWCTWYHTESVPGFDVCEECYTFYIQPTEFDRHFQLRPVGNSYVKTCCDFNRPRMKQVWDEAVRTRDFETASAYMTRRSVIPACQGLQGVKISPETAHLQWYMMRNNEVEGFVACEACYEDVICSTSFVSCFQPNRSQQQLGTTVICDMSHPFFKKAFDEHAKSGDWRGFVELSNVRCKISPCAGDVIANATSKKWYKPRSYIQDVYVCAACYFDVILLTPWRDHFEPVQTQILTHIGLSWKCCLGIKKLRLSWDIMMDEKAPFEIWWNAARVLATTPACKNEGVENHGWYVLADGCDNFDVCPSCFHCYFSMFPAFAQRFRLQHYPRGTMRVCDFAPGGPRAGIFLVKFGQAVDRKDFSIFADYVRAKAHLPPCPRSNLTKNFRWWGVPNGFTCCEECFKEVVEGTPLDPQLTVRGEVAEHDVMCELYSPRMRGLWAEACRQNDISQFVAAAQERRNVYMATMPQCQMILSMMRMRMSMRNTQLLASTIVMGSDGIVGAASPVNHTHYGNSSVGYGWNTSAGAEAAMQNQQAMGMQVVSGNEMMQVAQLESMWKQVE</sequence>
<protein>
    <recommendedName>
        <fullName evidence="3">Integral membrane protein</fullName>
    </recommendedName>
</protein>
<reference evidence="1 2" key="1">
    <citation type="journal article" date="2016" name="Mol. Biol. Evol.">
        <title>Comparative Genomics of Early-Diverging Mushroom-Forming Fungi Provides Insights into the Origins of Lignocellulose Decay Capabilities.</title>
        <authorList>
            <person name="Nagy L.G."/>
            <person name="Riley R."/>
            <person name="Tritt A."/>
            <person name="Adam C."/>
            <person name="Daum C."/>
            <person name="Floudas D."/>
            <person name="Sun H."/>
            <person name="Yadav J.S."/>
            <person name="Pangilinan J."/>
            <person name="Larsson K.H."/>
            <person name="Matsuura K."/>
            <person name="Barry K."/>
            <person name="Labutti K."/>
            <person name="Kuo R."/>
            <person name="Ohm R.A."/>
            <person name="Bhattacharya S.S."/>
            <person name="Shirouzu T."/>
            <person name="Yoshinaga Y."/>
            <person name="Martin F.M."/>
            <person name="Grigoriev I.V."/>
            <person name="Hibbett D.S."/>
        </authorList>
    </citation>
    <scope>NUCLEOTIDE SEQUENCE [LARGE SCALE GENOMIC DNA]</scope>
    <source>
        <strain evidence="1 2">HHB14362 ss-1</strain>
    </source>
</reference>
<dbReference type="EMBL" id="KV425551">
    <property type="protein sequence ID" value="KZT30990.1"/>
    <property type="molecule type" value="Genomic_DNA"/>
</dbReference>
<feature type="non-terminal residue" evidence="1">
    <location>
        <position position="1"/>
    </location>
</feature>
<evidence type="ECO:0008006" key="3">
    <source>
        <dbReference type="Google" id="ProtNLM"/>
    </source>
</evidence>
<feature type="non-terminal residue" evidence="1">
    <location>
        <position position="582"/>
    </location>
</feature>
<keyword evidence="2" id="KW-1185">Reference proteome</keyword>
<dbReference type="Proteomes" id="UP000076761">
    <property type="component" value="Unassembled WGS sequence"/>
</dbReference>